<keyword evidence="3" id="KW-1185">Reference proteome</keyword>
<dbReference type="Proteomes" id="UP000605970">
    <property type="component" value="Unassembled WGS sequence"/>
</dbReference>
<dbReference type="GO" id="GO:0036064">
    <property type="term" value="C:ciliary basal body"/>
    <property type="evidence" value="ECO:0007669"/>
    <property type="project" value="TreeGrafter"/>
</dbReference>
<dbReference type="GO" id="GO:0035869">
    <property type="term" value="C:ciliary transition zone"/>
    <property type="evidence" value="ECO:0007669"/>
    <property type="project" value="TreeGrafter"/>
</dbReference>
<reference evidence="2" key="1">
    <citation type="journal article" date="2020" name="Ecol. Evol.">
        <title>Genome structure and content of the rice root-knot nematode (Meloidogyne graminicola).</title>
        <authorList>
            <person name="Phan N.T."/>
            <person name="Danchin E.G.J."/>
            <person name="Klopp C."/>
            <person name="Perfus-Barbeoch L."/>
            <person name="Kozlowski D.K."/>
            <person name="Koutsovoulos G.D."/>
            <person name="Lopez-Roques C."/>
            <person name="Bouchez O."/>
            <person name="Zahm M."/>
            <person name="Besnard G."/>
            <person name="Bellafiore S."/>
        </authorList>
    </citation>
    <scope>NUCLEOTIDE SEQUENCE</scope>
    <source>
        <strain evidence="2">VN-18</strain>
    </source>
</reference>
<dbReference type="OrthoDB" id="313446at2759"/>
<dbReference type="PANTHER" id="PTHR31043:SF3">
    <property type="entry name" value="NEPHROCYSTIN-4"/>
    <property type="match status" value="1"/>
</dbReference>
<dbReference type="InterPro" id="IPR029775">
    <property type="entry name" value="NPHP4"/>
</dbReference>
<organism evidence="2 3">
    <name type="scientific">Meloidogyne graminicola</name>
    <dbReference type="NCBI Taxonomy" id="189291"/>
    <lineage>
        <taxon>Eukaryota</taxon>
        <taxon>Metazoa</taxon>
        <taxon>Ecdysozoa</taxon>
        <taxon>Nematoda</taxon>
        <taxon>Chromadorea</taxon>
        <taxon>Rhabditida</taxon>
        <taxon>Tylenchina</taxon>
        <taxon>Tylenchomorpha</taxon>
        <taxon>Tylenchoidea</taxon>
        <taxon>Meloidogynidae</taxon>
        <taxon>Meloidogyninae</taxon>
        <taxon>Meloidogyne</taxon>
    </lineage>
</organism>
<proteinExistence type="predicted"/>
<comment type="caution">
    <text evidence="2">The sequence shown here is derived from an EMBL/GenBank/DDBJ whole genome shotgun (WGS) entry which is preliminary data.</text>
</comment>
<dbReference type="GO" id="GO:1904491">
    <property type="term" value="P:protein localization to ciliary transition zone"/>
    <property type="evidence" value="ECO:0007669"/>
    <property type="project" value="TreeGrafter"/>
</dbReference>
<dbReference type="AlphaFoldDB" id="A0A8S9ZN66"/>
<dbReference type="GO" id="GO:0097546">
    <property type="term" value="C:ciliary base"/>
    <property type="evidence" value="ECO:0007669"/>
    <property type="project" value="TreeGrafter"/>
</dbReference>
<evidence type="ECO:0000313" key="2">
    <source>
        <dbReference type="EMBL" id="KAF7634653.1"/>
    </source>
</evidence>
<protein>
    <recommendedName>
        <fullName evidence="1">NPHP4 C2-like domain-containing protein</fullName>
    </recommendedName>
</protein>
<feature type="domain" description="NPHP4 C2-like" evidence="1">
    <location>
        <begin position="590"/>
        <end position="736"/>
    </location>
</feature>
<accession>A0A8S9ZN66</accession>
<gene>
    <name evidence="2" type="ORF">Mgra_00005902</name>
</gene>
<evidence type="ECO:0000313" key="3">
    <source>
        <dbReference type="Proteomes" id="UP000605970"/>
    </source>
</evidence>
<dbReference type="InterPro" id="IPR058765">
    <property type="entry name" value="NPHP4_C2-like"/>
</dbReference>
<dbReference type="GO" id="GO:0090090">
    <property type="term" value="P:negative regulation of canonical Wnt signaling pathway"/>
    <property type="evidence" value="ECO:0007669"/>
    <property type="project" value="InterPro"/>
</dbReference>
<evidence type="ECO:0000259" key="1">
    <source>
        <dbReference type="Pfam" id="PF26186"/>
    </source>
</evidence>
<sequence>MDERITIFSKFIAYFNKNIKTLIVKYFGESTMFLSDSFPENANSCKFLHMLELDSIGFSQLADGEYVLTLCFYDFNIGCFVGNQLKFFCLSNASCIILKQNIIVCSRADTNSLIVVELANCDDFVLGWTVISLTDISEQIGPISLDFVPRLSPVLERFPFFSGSCQMLLLISSIKEIQTLYRKDAVLSAHKLISTTPSDLPLPLFYFMPQSFFTANSELSKTSVIVDNILIRYSNWNQLECDSFMLDLLSREFYYSMNEKWVHGTSDANLQILERRLRISAHNGLTFLDEPVCLLLEPLPHLNSFSNTPPFVTSSGWASTSDHSDFVVRQSVRLRNLPFQSELSVVFELFYLVACPNTKGLITNARLIRVAWTAWYPFEDDKLHLKQADTISLQMIGGSRFSPIKIGCCFQDLSASDVVSQSTPFTANRIRIDIHFNFALLNSLIEDDVSEHRVTEESQSAQSVRSYNIPKYNDEEKFQRSLILSPESALDDSTIVDFELLEENSALPCQTKVPSRKQYGNQIKNPESYRAIFFELPLCRIRPLPRALILELARFPPISLNGPLPRSVDIMTQNEFCPDMELELGEKLWLSSEFCLQFLAFTPSSVGFPFLQTPLKLFFTFQFYRFHSFVTESLSTNCDDDNILLWCKNDQQNRKQPGLTLRFVVDDTQHQDFCTYLLESTLILHVWEADSIFYLGVASIPLKHLLRQGSPSVQCSVECEVLQSGFPHDLSPLHGSLLNGLLFLRLANIGLSKLTANNKTNSSTIIKRVRHLHKSHATALEHFMTLHKIDFAQRASQLFDPEEHKRVSNWNRMKGSENFGGISNYFKHERKTQKFLFAEELAAYRAIRTEGKAHTLLKAVFSSITTRMHVDLTLGQLYLFSFQLRNPLAEEFICEIESNDRNLGPICSSDELKFLQGQFNDIDRFSVFGANSFQSDSNRLCRRLALRSMEQLNIPMRFDSGLNDVFDNRNNQQFIQGDCRVFVRKLPSGNPLAIFELNYTIWRPFLKHHLRWFTDECRKFARAIRLPKSFGFTRCSDPTIYCQLSEEGNVLLIECQVGEAPTIRDFLLFFYNENFAPIELLAVWRISIHSFRRLHSETVQGQQVRISLNFCDNDLLSTPGDELIRLFCSSPLQSHFLPGSVFSASNMSIQPAIVLSFQQLGRHYLLVNAIRTSAQQILCQWLLTLTVGKPNITKTFQMIVPSQVQKVVHKV</sequence>
<name>A0A8S9ZN66_9BILA</name>
<dbReference type="PANTHER" id="PTHR31043">
    <property type="entry name" value="NEPHROCYSTIN-4"/>
    <property type="match status" value="1"/>
</dbReference>
<dbReference type="Pfam" id="PF26186">
    <property type="entry name" value="NPHP4_C2_3rd"/>
    <property type="match status" value="1"/>
</dbReference>
<dbReference type="GO" id="GO:0097730">
    <property type="term" value="C:non-motile cilium"/>
    <property type="evidence" value="ECO:0007669"/>
    <property type="project" value="InterPro"/>
</dbReference>
<dbReference type="EMBL" id="JABEBT010000053">
    <property type="protein sequence ID" value="KAF7634653.1"/>
    <property type="molecule type" value="Genomic_DNA"/>
</dbReference>